<reference evidence="2" key="2">
    <citation type="submission" date="2019-01" db="UniProtKB">
        <authorList>
            <consortium name="EnsemblPlants"/>
        </authorList>
    </citation>
    <scope>IDENTIFICATION</scope>
    <source>
        <strain evidence="2">cv. Heinz 1706</strain>
    </source>
</reference>
<keyword evidence="1" id="KW-1133">Transmembrane helix</keyword>
<accession>A0A3Q7F6X1</accession>
<evidence type="ECO:0000313" key="2">
    <source>
        <dbReference type="EnsemblPlants" id="Solyc02g082440.2.1"/>
    </source>
</evidence>
<dbReference type="EnsemblPlants" id="Solyc02g082440.2.1">
    <property type="protein sequence ID" value="Solyc02g082440.2.1"/>
    <property type="gene ID" value="Solyc02g082440.2"/>
</dbReference>
<dbReference type="AlphaFoldDB" id="A0A3Q7F6X1"/>
<organism evidence="2">
    <name type="scientific">Solanum lycopersicum</name>
    <name type="common">Tomato</name>
    <name type="synonym">Lycopersicon esculentum</name>
    <dbReference type="NCBI Taxonomy" id="4081"/>
    <lineage>
        <taxon>Eukaryota</taxon>
        <taxon>Viridiplantae</taxon>
        <taxon>Streptophyta</taxon>
        <taxon>Embryophyta</taxon>
        <taxon>Tracheophyta</taxon>
        <taxon>Spermatophyta</taxon>
        <taxon>Magnoliopsida</taxon>
        <taxon>eudicotyledons</taxon>
        <taxon>Gunneridae</taxon>
        <taxon>Pentapetalae</taxon>
        <taxon>asterids</taxon>
        <taxon>lamiids</taxon>
        <taxon>Solanales</taxon>
        <taxon>Solanaceae</taxon>
        <taxon>Solanoideae</taxon>
        <taxon>Solaneae</taxon>
        <taxon>Solanum</taxon>
        <taxon>Solanum subgen. Lycopersicon</taxon>
    </lineage>
</organism>
<evidence type="ECO:0000313" key="3">
    <source>
        <dbReference type="Proteomes" id="UP000004994"/>
    </source>
</evidence>
<sequence length="98" mass="11579">MQVMVHSNSEDTSQNLHQQKTQSILYSWTKWRSLCPEITVECRALLELVLRIRIIYSMALLVSCILLVLDGFLISLIKTAWWRIPKFFNMLIRSLLRL</sequence>
<keyword evidence="1" id="KW-0472">Membrane</keyword>
<reference evidence="2" key="1">
    <citation type="journal article" date="2012" name="Nature">
        <title>The tomato genome sequence provides insights into fleshy fruit evolution.</title>
        <authorList>
            <consortium name="Tomato Genome Consortium"/>
        </authorList>
    </citation>
    <scope>NUCLEOTIDE SEQUENCE [LARGE SCALE GENOMIC DNA]</scope>
    <source>
        <strain evidence="2">cv. Heinz 1706</strain>
    </source>
</reference>
<proteinExistence type="predicted"/>
<dbReference type="Proteomes" id="UP000004994">
    <property type="component" value="Chromosome 2"/>
</dbReference>
<dbReference type="Gramene" id="Solyc02g082440.2.1">
    <property type="protein sequence ID" value="Solyc02g082440.2.1"/>
    <property type="gene ID" value="Solyc02g082440.2"/>
</dbReference>
<dbReference type="PaxDb" id="4081-Solyc02g082440.1.1"/>
<feature type="transmembrane region" description="Helical" evidence="1">
    <location>
        <begin position="54"/>
        <end position="77"/>
    </location>
</feature>
<keyword evidence="1" id="KW-0812">Transmembrane</keyword>
<dbReference type="InParanoid" id="A0A3Q7F6X1"/>
<protein>
    <submittedName>
        <fullName evidence="2">Uncharacterized protein</fullName>
    </submittedName>
</protein>
<name>A0A3Q7F6X1_SOLLC</name>
<keyword evidence="3" id="KW-1185">Reference proteome</keyword>
<evidence type="ECO:0000256" key="1">
    <source>
        <dbReference type="SAM" id="Phobius"/>
    </source>
</evidence>